<dbReference type="Pfam" id="PF14707">
    <property type="entry name" value="Sulfatase_C"/>
    <property type="match status" value="1"/>
</dbReference>
<dbReference type="SUPFAM" id="SSF53649">
    <property type="entry name" value="Alkaline phosphatase-like"/>
    <property type="match status" value="1"/>
</dbReference>
<evidence type="ECO:0000259" key="4">
    <source>
        <dbReference type="Pfam" id="PF00884"/>
    </source>
</evidence>
<dbReference type="AlphaFoldDB" id="A0AAE1F106"/>
<evidence type="ECO:0000313" key="5">
    <source>
        <dbReference type="EMBL" id="KAK3865243.1"/>
    </source>
</evidence>
<dbReference type="GO" id="GO:0004065">
    <property type="term" value="F:arylsulfatase activity"/>
    <property type="evidence" value="ECO:0007669"/>
    <property type="project" value="TreeGrafter"/>
</dbReference>
<feature type="compositionally biased region" description="Basic residues" evidence="3">
    <location>
        <begin position="393"/>
        <end position="402"/>
    </location>
</feature>
<dbReference type="EMBL" id="JAWQEG010003637">
    <property type="protein sequence ID" value="KAK3865243.1"/>
    <property type="molecule type" value="Genomic_DNA"/>
</dbReference>
<comment type="caution">
    <text evidence="5">The sequence shown here is derived from an EMBL/GenBank/DDBJ whole genome shotgun (WGS) entry which is preliminary data.</text>
</comment>
<dbReference type="Gene3D" id="3.40.720.10">
    <property type="entry name" value="Alkaline Phosphatase, subunit A"/>
    <property type="match status" value="1"/>
</dbReference>
<gene>
    <name evidence="5" type="ORF">Pcinc_029143</name>
</gene>
<evidence type="ECO:0000313" key="6">
    <source>
        <dbReference type="Proteomes" id="UP001286313"/>
    </source>
</evidence>
<sequence>MIAGKWHLGVGAERQYLPTHYGFDDYLGVPYSQDMCPCLACFPDRGPCHDTCWSWDVSCPLFSNLSIVEQPVDLTSLTQRLVQHAINFIDSPSPEPFFLYFPFHHVHHPQFASSKFHGGSERGVFGDSLEELDWGVGQVVGALARGGHLHNTIIWFTSDNGPSLTRHERGGSAGLLRCGKGTTWEGGIRVPSFVHWPDKVKRGRSMGLVSAMDVLPTLASLTGMDTSHLTLDGSDVTNLILNPYAESPRKYLPIYPEAPNPSVGPLAVTNGTYKAHFYTKGSDLSDADNYDPLCPARHKLTRHDPPLLYHLHHDPGESGIIEELTKWRQQHMNTTTWIQPRTRTVDPFAQPCCTDPSCDPFPACCDCPPTLTPPPPTPPQPPAANAIRDRSSRGHHHHHKKQQHDTRHSNALDVIVLGDMD</sequence>
<proteinExistence type="inferred from homology"/>
<dbReference type="Pfam" id="PF00884">
    <property type="entry name" value="Sulfatase"/>
    <property type="match status" value="1"/>
</dbReference>
<protein>
    <recommendedName>
        <fullName evidence="4">Sulfatase N-terminal domain-containing protein</fullName>
    </recommendedName>
</protein>
<keyword evidence="6" id="KW-1185">Reference proteome</keyword>
<reference evidence="5" key="1">
    <citation type="submission" date="2023-10" db="EMBL/GenBank/DDBJ databases">
        <title>Genome assemblies of two species of porcelain crab, Petrolisthes cinctipes and Petrolisthes manimaculis (Anomura: Porcellanidae).</title>
        <authorList>
            <person name="Angst P."/>
        </authorList>
    </citation>
    <scope>NUCLEOTIDE SEQUENCE</scope>
    <source>
        <strain evidence="5">PB745_01</strain>
        <tissue evidence="5">Gill</tissue>
    </source>
</reference>
<dbReference type="InterPro" id="IPR017850">
    <property type="entry name" value="Alkaline_phosphatase_core_sf"/>
</dbReference>
<accession>A0AAE1F106</accession>
<dbReference type="Proteomes" id="UP001286313">
    <property type="component" value="Unassembled WGS sequence"/>
</dbReference>
<dbReference type="InterPro" id="IPR050738">
    <property type="entry name" value="Sulfatase"/>
</dbReference>
<evidence type="ECO:0000256" key="1">
    <source>
        <dbReference type="ARBA" id="ARBA00001913"/>
    </source>
</evidence>
<comment type="cofactor">
    <cofactor evidence="1">
        <name>Ca(2+)</name>
        <dbReference type="ChEBI" id="CHEBI:29108"/>
    </cofactor>
</comment>
<dbReference type="InterPro" id="IPR000917">
    <property type="entry name" value="Sulfatase_N"/>
</dbReference>
<feature type="domain" description="Sulfatase N-terminal" evidence="4">
    <location>
        <begin position="3"/>
        <end position="224"/>
    </location>
</feature>
<evidence type="ECO:0000256" key="2">
    <source>
        <dbReference type="ARBA" id="ARBA00008779"/>
    </source>
</evidence>
<dbReference type="Gene3D" id="3.30.1120.10">
    <property type="match status" value="1"/>
</dbReference>
<dbReference type="PANTHER" id="PTHR42693:SF11">
    <property type="entry name" value="ARYLSULFATASE A"/>
    <property type="match status" value="1"/>
</dbReference>
<organism evidence="5 6">
    <name type="scientific">Petrolisthes cinctipes</name>
    <name type="common">Flat porcelain crab</name>
    <dbReference type="NCBI Taxonomy" id="88211"/>
    <lineage>
        <taxon>Eukaryota</taxon>
        <taxon>Metazoa</taxon>
        <taxon>Ecdysozoa</taxon>
        <taxon>Arthropoda</taxon>
        <taxon>Crustacea</taxon>
        <taxon>Multicrustacea</taxon>
        <taxon>Malacostraca</taxon>
        <taxon>Eumalacostraca</taxon>
        <taxon>Eucarida</taxon>
        <taxon>Decapoda</taxon>
        <taxon>Pleocyemata</taxon>
        <taxon>Anomura</taxon>
        <taxon>Galatheoidea</taxon>
        <taxon>Porcellanidae</taxon>
        <taxon>Petrolisthes</taxon>
    </lineage>
</organism>
<dbReference type="PANTHER" id="PTHR42693">
    <property type="entry name" value="ARYLSULFATASE FAMILY MEMBER"/>
    <property type="match status" value="1"/>
</dbReference>
<name>A0AAE1F106_PETCI</name>
<feature type="region of interest" description="Disordered" evidence="3">
    <location>
        <begin position="375"/>
        <end position="412"/>
    </location>
</feature>
<evidence type="ECO:0000256" key="3">
    <source>
        <dbReference type="SAM" id="MobiDB-lite"/>
    </source>
</evidence>
<comment type="similarity">
    <text evidence="2">Belongs to the sulfatase family.</text>
</comment>